<keyword evidence="3" id="KW-1185">Reference proteome</keyword>
<dbReference type="Pfam" id="PF02900">
    <property type="entry name" value="LigB"/>
    <property type="match status" value="1"/>
</dbReference>
<dbReference type="STRING" id="568899.SAMN05192534_10953"/>
<organism evidence="2 3">
    <name type="scientific">Alteribacillus persepolensis</name>
    <dbReference type="NCBI Taxonomy" id="568899"/>
    <lineage>
        <taxon>Bacteria</taxon>
        <taxon>Bacillati</taxon>
        <taxon>Bacillota</taxon>
        <taxon>Bacilli</taxon>
        <taxon>Bacillales</taxon>
        <taxon>Bacillaceae</taxon>
        <taxon>Alteribacillus</taxon>
    </lineage>
</organism>
<keyword evidence="2" id="KW-0560">Oxidoreductase</keyword>
<dbReference type="AlphaFoldDB" id="A0A1G8EDW1"/>
<dbReference type="Proteomes" id="UP000199163">
    <property type="component" value="Unassembled WGS sequence"/>
</dbReference>
<accession>A0A1G8EDW1</accession>
<sequence>MGDILGVGLTHFPFLNNKDENMTTVLKAMRKNPNLPDELKEVSGWPEAMREEFGDDEGLSAAQKHREECVQEFRKLRQEIEEFNPDFIVVFGDDQYENFKEDIIPSFCIGAYDSVISKNKFAKNNVWDEDVDKTFKIQGHRTGGKTLASDLILDGFDVAYAYEPAHFDGLPHAFMNTVLYLDYDRKGFEFPLVPFQVNCYGRNVIAQKGGLPDFSQELSKEDLDPPAPTPKRCFELGAAVARSIKKSPYRVAVVASSSWSHAFLVEKNNFLYPDLEADRKLYNTMVHGEYDYWRHLSPYAIEESGQQEVLNWMCLLGAMEELGYKEPTDSKFIETYIMNSSKTFAVYK</sequence>
<proteinExistence type="predicted"/>
<keyword evidence="2" id="KW-0223">Dioxygenase</keyword>
<dbReference type="EMBL" id="FNDK01000009">
    <property type="protein sequence ID" value="SDH68092.1"/>
    <property type="molecule type" value="Genomic_DNA"/>
</dbReference>
<evidence type="ECO:0000313" key="3">
    <source>
        <dbReference type="Proteomes" id="UP000199163"/>
    </source>
</evidence>
<dbReference type="InterPro" id="IPR004183">
    <property type="entry name" value="Xdiol_dOase_suB"/>
</dbReference>
<name>A0A1G8EDW1_9BACI</name>
<dbReference type="GO" id="GO:0008198">
    <property type="term" value="F:ferrous iron binding"/>
    <property type="evidence" value="ECO:0007669"/>
    <property type="project" value="InterPro"/>
</dbReference>
<gene>
    <name evidence="2" type="ORF">SAMN05192534_10953</name>
</gene>
<dbReference type="SUPFAM" id="SSF53213">
    <property type="entry name" value="LigB-like"/>
    <property type="match status" value="1"/>
</dbReference>
<dbReference type="Gene3D" id="3.40.830.10">
    <property type="entry name" value="LigB-like"/>
    <property type="match status" value="1"/>
</dbReference>
<evidence type="ECO:0000313" key="2">
    <source>
        <dbReference type="EMBL" id="SDH68092.1"/>
    </source>
</evidence>
<feature type="domain" description="Extradiol ring-cleavage dioxygenase class III enzyme subunit B" evidence="1">
    <location>
        <begin position="226"/>
        <end position="324"/>
    </location>
</feature>
<evidence type="ECO:0000259" key="1">
    <source>
        <dbReference type="Pfam" id="PF02900"/>
    </source>
</evidence>
<dbReference type="GO" id="GO:0016702">
    <property type="term" value="F:oxidoreductase activity, acting on single donors with incorporation of molecular oxygen, incorporation of two atoms of oxygen"/>
    <property type="evidence" value="ECO:0007669"/>
    <property type="project" value="UniProtKB-ARBA"/>
</dbReference>
<reference evidence="2 3" key="1">
    <citation type="submission" date="2016-10" db="EMBL/GenBank/DDBJ databases">
        <authorList>
            <person name="de Groot N.N."/>
        </authorList>
    </citation>
    <scope>NUCLEOTIDE SEQUENCE [LARGE SCALE GENOMIC DNA]</scope>
    <source>
        <strain evidence="2 3">DSM 21632</strain>
    </source>
</reference>
<dbReference type="RefSeq" id="WP_175487441.1">
    <property type="nucleotide sequence ID" value="NZ_FNDK01000009.1"/>
</dbReference>
<protein>
    <submittedName>
        <fullName evidence="2">Catalytic LigB subunit of aromatic ring-opening dioxygenase</fullName>
    </submittedName>
</protein>